<feature type="region of interest" description="Disordered" evidence="1">
    <location>
        <begin position="46"/>
        <end position="108"/>
    </location>
</feature>
<dbReference type="Proteomes" id="UP001218231">
    <property type="component" value="Plasmid unnamed1"/>
</dbReference>
<gene>
    <name evidence="3" type="ORF">PQ457_20640</name>
</gene>
<keyword evidence="4" id="KW-1185">Reference proteome</keyword>
<reference evidence="3 4" key="1">
    <citation type="submission" date="2023-02" db="EMBL/GenBank/DDBJ databases">
        <title>Genome sequence of Novosphingobium humi KACC 19094.</title>
        <authorList>
            <person name="Kim S."/>
            <person name="Heo J."/>
            <person name="Kwon S.-W."/>
        </authorList>
    </citation>
    <scope>NUCLEOTIDE SEQUENCE [LARGE SCALE GENOMIC DNA]</scope>
    <source>
        <strain evidence="3 4">KACC 19094</strain>
        <plasmid evidence="3 4">unnamed1</plasmid>
    </source>
</reference>
<keyword evidence="2" id="KW-0812">Transmembrane</keyword>
<dbReference type="InterPro" id="IPR024572">
    <property type="entry name" value="RcnB"/>
</dbReference>
<feature type="compositionally biased region" description="Polar residues" evidence="1">
    <location>
        <begin position="80"/>
        <end position="108"/>
    </location>
</feature>
<dbReference type="RefSeq" id="WP_273619680.1">
    <property type="nucleotide sequence ID" value="NZ_CP117418.1"/>
</dbReference>
<evidence type="ECO:0000256" key="2">
    <source>
        <dbReference type="SAM" id="Phobius"/>
    </source>
</evidence>
<sequence length="185" mass="20885">MKQPLSIIMSGPERDLRPEGVSLYSFALAFGLMLFSGPLWAQPPRGETYRPAIPAPPPPPSTVEPSRPAPQRNNEACCHQTMTPPITSESHAGISPRTTYTSQSPSTWATSSTYSPPPGFHYQLWAVGNVLPRAYWARGYWVENYWMFALRTPPWECVWVRYGNDALLVNRRNGAIVQILRHTFR</sequence>
<keyword evidence="3" id="KW-0614">Plasmid</keyword>
<evidence type="ECO:0000313" key="3">
    <source>
        <dbReference type="EMBL" id="WCT79404.1"/>
    </source>
</evidence>
<dbReference type="Pfam" id="PF11776">
    <property type="entry name" value="RcnB"/>
    <property type="match status" value="1"/>
</dbReference>
<keyword evidence="2" id="KW-1133">Transmembrane helix</keyword>
<feature type="compositionally biased region" description="Pro residues" evidence="1">
    <location>
        <begin position="53"/>
        <end position="62"/>
    </location>
</feature>
<keyword evidence="2" id="KW-0472">Membrane</keyword>
<evidence type="ECO:0000256" key="1">
    <source>
        <dbReference type="SAM" id="MobiDB-lite"/>
    </source>
</evidence>
<organism evidence="3 4">
    <name type="scientific">Novosphingobium humi</name>
    <dbReference type="NCBI Taxonomy" id="2282397"/>
    <lineage>
        <taxon>Bacteria</taxon>
        <taxon>Pseudomonadati</taxon>
        <taxon>Pseudomonadota</taxon>
        <taxon>Alphaproteobacteria</taxon>
        <taxon>Sphingomonadales</taxon>
        <taxon>Sphingomonadaceae</taxon>
        <taxon>Novosphingobium</taxon>
    </lineage>
</organism>
<accession>A0ABY7U4V5</accession>
<dbReference type="EMBL" id="CP117418">
    <property type="protein sequence ID" value="WCT79404.1"/>
    <property type="molecule type" value="Genomic_DNA"/>
</dbReference>
<protein>
    <submittedName>
        <fullName evidence="3">RcnB family protein</fullName>
    </submittedName>
</protein>
<dbReference type="Gene3D" id="3.10.450.160">
    <property type="entry name" value="inner membrane protein cigr"/>
    <property type="match status" value="1"/>
</dbReference>
<geneLocation type="plasmid" evidence="3 4">
    <name>unnamed1</name>
</geneLocation>
<feature type="transmembrane region" description="Helical" evidence="2">
    <location>
        <begin position="21"/>
        <end position="41"/>
    </location>
</feature>
<name>A0ABY7U4V5_9SPHN</name>
<proteinExistence type="predicted"/>
<evidence type="ECO:0000313" key="4">
    <source>
        <dbReference type="Proteomes" id="UP001218231"/>
    </source>
</evidence>